<organism evidence="6 7">
    <name type="scientific">Albula glossodonta</name>
    <name type="common">roundjaw bonefish</name>
    <dbReference type="NCBI Taxonomy" id="121402"/>
    <lineage>
        <taxon>Eukaryota</taxon>
        <taxon>Metazoa</taxon>
        <taxon>Chordata</taxon>
        <taxon>Craniata</taxon>
        <taxon>Vertebrata</taxon>
        <taxon>Euteleostomi</taxon>
        <taxon>Actinopterygii</taxon>
        <taxon>Neopterygii</taxon>
        <taxon>Teleostei</taxon>
        <taxon>Albuliformes</taxon>
        <taxon>Albulidae</taxon>
        <taxon>Albula</taxon>
    </lineage>
</organism>
<dbReference type="GO" id="GO:0016410">
    <property type="term" value="F:N-acyltransferase activity"/>
    <property type="evidence" value="ECO:0007669"/>
    <property type="project" value="TreeGrafter"/>
</dbReference>
<dbReference type="PANTHER" id="PTHR13943">
    <property type="entry name" value="HRAS-LIKE SUPPRESSOR - RELATED"/>
    <property type="match status" value="1"/>
</dbReference>
<evidence type="ECO:0000259" key="5">
    <source>
        <dbReference type="PROSITE" id="PS51934"/>
    </source>
</evidence>
<accession>A0A8T2NRR0</accession>
<dbReference type="AlphaFoldDB" id="A0A8T2NRR0"/>
<keyword evidence="4" id="KW-0443">Lipid metabolism</keyword>
<dbReference type="GO" id="GO:0070292">
    <property type="term" value="P:N-acylphosphatidylethanolamine metabolic process"/>
    <property type="evidence" value="ECO:0007669"/>
    <property type="project" value="TreeGrafter"/>
</dbReference>
<dbReference type="EMBL" id="JAFBMS010000032">
    <property type="protein sequence ID" value="KAG9341791.1"/>
    <property type="molecule type" value="Genomic_DNA"/>
</dbReference>
<sequence length="213" mass="23908">MMSSGHFYRQDQKMPKPGDLIEVHRKLYSHWALYIGNGEVIHFAPTSEVAGAGANSLMSVVHDEAQVQRESLKSVVGNDKWCIRNILDHKYEPKDIEEILTNAEQLVGQIFAYNVFTSNCEHFVTRLRYGKPESKQVQDGLKIAGGMVVAGLAVIVLTPCQGLYHCVTAGLSGRQRAIDWRAAFGDAIKERVSSKQALMNVQQKETTFHWETF</sequence>
<dbReference type="PANTHER" id="PTHR13943:SF31">
    <property type="entry name" value="PHOSPHOLIPASE A AND ACYLTRANSFERASE 3"/>
    <property type="match status" value="1"/>
</dbReference>
<dbReference type="InterPro" id="IPR007053">
    <property type="entry name" value="LRAT_dom"/>
</dbReference>
<feature type="domain" description="LRAT" evidence="5">
    <location>
        <begin position="20"/>
        <end position="136"/>
    </location>
</feature>
<comment type="similarity">
    <text evidence="1">Belongs to the H-rev107 family.</text>
</comment>
<keyword evidence="2" id="KW-0808">Transferase</keyword>
<name>A0A8T2NRR0_9TELE</name>
<reference evidence="6" key="1">
    <citation type="thesis" date="2021" institute="BYU ScholarsArchive" country="Provo, UT, USA">
        <title>Applications of and Algorithms for Genome Assembly and Genomic Analyses with an Emphasis on Marine Teleosts.</title>
        <authorList>
            <person name="Pickett B.D."/>
        </authorList>
    </citation>
    <scope>NUCLEOTIDE SEQUENCE</scope>
    <source>
        <strain evidence="6">HI-2016</strain>
    </source>
</reference>
<dbReference type="GO" id="GO:0008970">
    <property type="term" value="F:phospholipase A1 activity"/>
    <property type="evidence" value="ECO:0007669"/>
    <property type="project" value="TreeGrafter"/>
</dbReference>
<dbReference type="GO" id="GO:0004623">
    <property type="term" value="F:phospholipase A2 activity"/>
    <property type="evidence" value="ECO:0007669"/>
    <property type="project" value="TreeGrafter"/>
</dbReference>
<comment type="caution">
    <text evidence="6">The sequence shown here is derived from an EMBL/GenBank/DDBJ whole genome shotgun (WGS) entry which is preliminary data.</text>
</comment>
<evidence type="ECO:0000313" key="6">
    <source>
        <dbReference type="EMBL" id="KAG9341791.1"/>
    </source>
</evidence>
<evidence type="ECO:0000256" key="1">
    <source>
        <dbReference type="ARBA" id="ARBA00007824"/>
    </source>
</evidence>
<dbReference type="OrthoDB" id="421951at2759"/>
<evidence type="ECO:0000256" key="4">
    <source>
        <dbReference type="ARBA" id="ARBA00023098"/>
    </source>
</evidence>
<evidence type="ECO:0000256" key="2">
    <source>
        <dbReference type="ARBA" id="ARBA00022679"/>
    </source>
</evidence>
<gene>
    <name evidence="6" type="ORF">JZ751_018513</name>
</gene>
<protein>
    <recommendedName>
        <fullName evidence="5">LRAT domain-containing protein</fullName>
    </recommendedName>
</protein>
<feature type="non-terminal residue" evidence="6">
    <location>
        <position position="213"/>
    </location>
</feature>
<dbReference type="Proteomes" id="UP000824540">
    <property type="component" value="Unassembled WGS sequence"/>
</dbReference>
<keyword evidence="3" id="KW-0378">Hydrolase</keyword>
<evidence type="ECO:0000313" key="7">
    <source>
        <dbReference type="Proteomes" id="UP000824540"/>
    </source>
</evidence>
<proteinExistence type="inferred from homology"/>
<dbReference type="Pfam" id="PF04970">
    <property type="entry name" value="LRAT"/>
    <property type="match status" value="1"/>
</dbReference>
<evidence type="ECO:0000256" key="3">
    <source>
        <dbReference type="ARBA" id="ARBA00022801"/>
    </source>
</evidence>
<dbReference type="PROSITE" id="PS51934">
    <property type="entry name" value="LRAT"/>
    <property type="match status" value="1"/>
</dbReference>
<keyword evidence="7" id="KW-1185">Reference proteome</keyword>
<dbReference type="InterPro" id="IPR051496">
    <property type="entry name" value="H-rev107_PLA/AT"/>
</dbReference>
<dbReference type="GO" id="GO:0005737">
    <property type="term" value="C:cytoplasm"/>
    <property type="evidence" value="ECO:0007669"/>
    <property type="project" value="TreeGrafter"/>
</dbReference>
<dbReference type="Gene3D" id="3.90.1720.10">
    <property type="entry name" value="endopeptidase domain like (from Nostoc punctiforme)"/>
    <property type="match status" value="1"/>
</dbReference>